<dbReference type="NCBIfam" id="TIGR00090">
    <property type="entry name" value="rsfS_iojap_ybeB"/>
    <property type="match status" value="1"/>
</dbReference>
<proteinExistence type="inferred from homology"/>
<dbReference type="PANTHER" id="PTHR21043:SF0">
    <property type="entry name" value="MITOCHONDRIAL ASSEMBLY OF RIBOSOMAL LARGE SUBUNIT PROTEIN 1"/>
    <property type="match status" value="1"/>
</dbReference>
<dbReference type="Gene3D" id="3.30.460.10">
    <property type="entry name" value="Beta Polymerase, domain 2"/>
    <property type="match status" value="1"/>
</dbReference>
<comment type="subunit">
    <text evidence="2">Interacts with ribosomal protein uL14 (rplN).</text>
</comment>
<evidence type="ECO:0000313" key="3">
    <source>
        <dbReference type="EMBL" id="KFN91795.1"/>
    </source>
</evidence>
<comment type="similarity">
    <text evidence="1 2">Belongs to the Iojap/RsfS family.</text>
</comment>
<sequence length="121" mass="13697">MKIDSQQILQIAVQAADAKGAQNIVALDMQEVSLLADYFVISSGRNDRQIQAIVDAVIEEEEKAQVEVRNIEGKDNAKWILIDLGGVIVHIFNEEERDFYQLEKLWSDAPLVDLSEWIAEK</sequence>
<comment type="subcellular location">
    <subcellularLocation>
        <location evidence="2">Cytoplasm</location>
    </subcellularLocation>
</comment>
<dbReference type="GO" id="GO:0005737">
    <property type="term" value="C:cytoplasm"/>
    <property type="evidence" value="ECO:0007669"/>
    <property type="project" value="UniProtKB-SubCell"/>
</dbReference>
<dbReference type="InterPro" id="IPR043519">
    <property type="entry name" value="NT_sf"/>
</dbReference>
<comment type="caution">
    <text evidence="3">The sequence shown here is derived from an EMBL/GenBank/DDBJ whole genome shotgun (WGS) entry which is preliminary data.</text>
</comment>
<dbReference type="PATRIC" id="fig|1302649.3.peg.1197"/>
<dbReference type="GO" id="GO:0017148">
    <property type="term" value="P:negative regulation of translation"/>
    <property type="evidence" value="ECO:0007669"/>
    <property type="project" value="UniProtKB-UniRule"/>
</dbReference>
<dbReference type="GO" id="GO:0043023">
    <property type="term" value="F:ribosomal large subunit binding"/>
    <property type="evidence" value="ECO:0007669"/>
    <property type="project" value="TreeGrafter"/>
</dbReference>
<keyword evidence="2" id="KW-0810">Translation regulation</keyword>
<dbReference type="PANTHER" id="PTHR21043">
    <property type="entry name" value="IOJAP SUPERFAMILY ORTHOLOG"/>
    <property type="match status" value="1"/>
</dbReference>
<reference evidence="3 4" key="1">
    <citation type="submission" date="2014-08" db="EMBL/GenBank/DDBJ databases">
        <title>Genome sequence of Tetragenococcus muriaticus.</title>
        <authorList>
            <person name="Chuea-nongthon C."/>
            <person name="Rodtong S."/>
            <person name="Yongsawatdigul J."/>
            <person name="Steele J.L."/>
            <person name="Liu X.-y."/>
            <person name="Speers J."/>
            <person name="Glasner J.D."/>
            <person name="Neeno-Eckwall E.C."/>
        </authorList>
    </citation>
    <scope>NUCLEOTIDE SEQUENCE [LARGE SCALE GENOMIC DNA]</scope>
    <source>
        <strain evidence="3 4">PMC-11-5</strain>
    </source>
</reference>
<protein>
    <recommendedName>
        <fullName evidence="2">Ribosomal silencing factor RsfS</fullName>
    </recommendedName>
</protein>
<dbReference type="AlphaFoldDB" id="A0A091C536"/>
<comment type="function">
    <text evidence="2">Functions as a ribosomal silencing factor. Interacts with ribosomal protein uL14 (rplN), blocking formation of intersubunit bridge B8. Prevents association of the 30S and 50S ribosomal subunits and the formation of functional ribosomes, thus repressing translation.</text>
</comment>
<dbReference type="HAMAP" id="MF_01477">
    <property type="entry name" value="Iojap_RsfS"/>
    <property type="match status" value="1"/>
</dbReference>
<dbReference type="OrthoDB" id="9793681at2"/>
<dbReference type="Pfam" id="PF02410">
    <property type="entry name" value="RsfS"/>
    <property type="match status" value="1"/>
</dbReference>
<name>A0A091C536_9ENTE</name>
<organism evidence="3 4">
    <name type="scientific">Tetragenococcus muriaticus PMC-11-5</name>
    <dbReference type="NCBI Taxonomy" id="1302649"/>
    <lineage>
        <taxon>Bacteria</taxon>
        <taxon>Bacillati</taxon>
        <taxon>Bacillota</taxon>
        <taxon>Bacilli</taxon>
        <taxon>Lactobacillales</taxon>
        <taxon>Enterococcaceae</taxon>
        <taxon>Tetragenococcus</taxon>
    </lineage>
</organism>
<evidence type="ECO:0000313" key="4">
    <source>
        <dbReference type="Proteomes" id="UP000029380"/>
    </source>
</evidence>
<dbReference type="EMBL" id="JPVU01000127">
    <property type="protein sequence ID" value="KFN91795.1"/>
    <property type="molecule type" value="Genomic_DNA"/>
</dbReference>
<accession>A0A091C536</accession>
<keyword evidence="2" id="KW-0963">Cytoplasm</keyword>
<dbReference type="RefSeq" id="WP_038023028.1">
    <property type="nucleotide sequence ID" value="NZ_JPVU01000127.1"/>
</dbReference>
<gene>
    <name evidence="2" type="primary">rsfS</name>
    <name evidence="3" type="ORF">TMUPMC115_1195</name>
</gene>
<dbReference type="SUPFAM" id="SSF81301">
    <property type="entry name" value="Nucleotidyltransferase"/>
    <property type="match status" value="1"/>
</dbReference>
<dbReference type="GO" id="GO:0042256">
    <property type="term" value="P:cytosolic ribosome assembly"/>
    <property type="evidence" value="ECO:0007669"/>
    <property type="project" value="UniProtKB-UniRule"/>
</dbReference>
<keyword evidence="2" id="KW-0678">Repressor</keyword>
<evidence type="ECO:0000256" key="1">
    <source>
        <dbReference type="ARBA" id="ARBA00010574"/>
    </source>
</evidence>
<dbReference type="GO" id="GO:0090071">
    <property type="term" value="P:negative regulation of ribosome biogenesis"/>
    <property type="evidence" value="ECO:0007669"/>
    <property type="project" value="UniProtKB-UniRule"/>
</dbReference>
<dbReference type="InterPro" id="IPR004394">
    <property type="entry name" value="Iojap/RsfS/C7orf30"/>
</dbReference>
<dbReference type="Proteomes" id="UP000029380">
    <property type="component" value="Unassembled WGS sequence"/>
</dbReference>
<evidence type="ECO:0000256" key="2">
    <source>
        <dbReference type="HAMAP-Rule" id="MF_01477"/>
    </source>
</evidence>